<protein>
    <recommendedName>
        <fullName evidence="4">CCHC-type domain-containing protein</fullName>
    </recommendedName>
</protein>
<evidence type="ECO:0000313" key="3">
    <source>
        <dbReference type="Proteomes" id="UP000603453"/>
    </source>
</evidence>
<dbReference type="GO" id="GO:0003676">
    <property type="term" value="F:nucleic acid binding"/>
    <property type="evidence" value="ECO:0007669"/>
    <property type="project" value="InterPro"/>
</dbReference>
<feature type="region of interest" description="Disordered" evidence="1">
    <location>
        <begin position="304"/>
        <end position="329"/>
    </location>
</feature>
<dbReference type="SUPFAM" id="SSF57756">
    <property type="entry name" value="Retrovirus zinc finger-like domains"/>
    <property type="match status" value="1"/>
</dbReference>
<dbReference type="Proteomes" id="UP000603453">
    <property type="component" value="Unassembled WGS sequence"/>
</dbReference>
<accession>A0A8H7QHQ4</accession>
<dbReference type="InterPro" id="IPR036875">
    <property type="entry name" value="Znf_CCHC_sf"/>
</dbReference>
<proteinExistence type="predicted"/>
<dbReference type="Gene3D" id="4.10.60.10">
    <property type="entry name" value="Zinc finger, CCHC-type"/>
    <property type="match status" value="1"/>
</dbReference>
<dbReference type="OrthoDB" id="2280262at2759"/>
<feature type="non-terminal residue" evidence="2">
    <location>
        <position position="1"/>
    </location>
</feature>
<feature type="compositionally biased region" description="Basic and acidic residues" evidence="1">
    <location>
        <begin position="407"/>
        <end position="438"/>
    </location>
</feature>
<comment type="caution">
    <text evidence="2">The sequence shown here is derived from an EMBL/GenBank/DDBJ whole genome shotgun (WGS) entry which is preliminary data.</text>
</comment>
<evidence type="ECO:0000313" key="2">
    <source>
        <dbReference type="EMBL" id="KAG2192678.1"/>
    </source>
</evidence>
<dbReference type="EMBL" id="JAEPRD010000276">
    <property type="protein sequence ID" value="KAG2192678.1"/>
    <property type="molecule type" value="Genomic_DNA"/>
</dbReference>
<evidence type="ECO:0008006" key="4">
    <source>
        <dbReference type="Google" id="ProtNLM"/>
    </source>
</evidence>
<gene>
    <name evidence="2" type="ORF">INT47_003620</name>
</gene>
<evidence type="ECO:0000256" key="1">
    <source>
        <dbReference type="SAM" id="MobiDB-lite"/>
    </source>
</evidence>
<keyword evidence="3" id="KW-1185">Reference proteome</keyword>
<sequence>QFSWSTLASRGASKKVLRPLPVSAETNSQLKLKSNLLFQHPELDYQLMVRQAASIVKQALIPGSVLFSFPASLFKHRTEAYEVIETQCGAVQGFRHISNYGTGSAGEIMVEVKSVLPTSTAKAMTHGVSYKNLLFEGSPSVPSGNNTLVHVKMTLLRIPDKETFLADLERSLRYYGEAYQVKEYTCGGYFEGELSLILNISAGYIDASGDKVKNEPLTNNLYLEEWDCFASATFKGAPTICHWCRLAGHVRPKCPDLAKTKCFSCHGNGHTAKFCKRKKHGVTELPVLDEIPIDVPSPTVESFQAQGLSDSDTDISDVSTSPKFEPSGSAASKFATTVASVSMEVDNHVDTTTPSSSTAGPMVESTTQPAKFIYIKNWTTQSETGKKRLFAPWGYTGQPGRLFSLDRQGRPRSPDRPHMTRIEDSEFKLENPRKTESV</sequence>
<organism evidence="2 3">
    <name type="scientific">Mucor saturninus</name>
    <dbReference type="NCBI Taxonomy" id="64648"/>
    <lineage>
        <taxon>Eukaryota</taxon>
        <taxon>Fungi</taxon>
        <taxon>Fungi incertae sedis</taxon>
        <taxon>Mucoromycota</taxon>
        <taxon>Mucoromycotina</taxon>
        <taxon>Mucoromycetes</taxon>
        <taxon>Mucorales</taxon>
        <taxon>Mucorineae</taxon>
        <taxon>Mucoraceae</taxon>
        <taxon>Mucor</taxon>
    </lineage>
</organism>
<dbReference type="AlphaFoldDB" id="A0A8H7QHQ4"/>
<reference evidence="2" key="1">
    <citation type="submission" date="2020-12" db="EMBL/GenBank/DDBJ databases">
        <title>Metabolic potential, ecology and presence of endohyphal bacteria is reflected in genomic diversity of Mucoromycotina.</title>
        <authorList>
            <person name="Muszewska A."/>
            <person name="Okrasinska A."/>
            <person name="Steczkiewicz K."/>
            <person name="Drgas O."/>
            <person name="Orlowska M."/>
            <person name="Perlinska-Lenart U."/>
            <person name="Aleksandrzak-Piekarczyk T."/>
            <person name="Szatraj K."/>
            <person name="Zielenkiewicz U."/>
            <person name="Pilsyk S."/>
            <person name="Malc E."/>
            <person name="Mieczkowski P."/>
            <person name="Kruszewska J.S."/>
            <person name="Biernat P."/>
            <person name="Pawlowska J."/>
        </authorList>
    </citation>
    <scope>NUCLEOTIDE SEQUENCE</scope>
    <source>
        <strain evidence="2">WA0000017839</strain>
    </source>
</reference>
<feature type="region of interest" description="Disordered" evidence="1">
    <location>
        <begin position="397"/>
        <end position="438"/>
    </location>
</feature>
<name>A0A8H7QHQ4_9FUNG</name>
<dbReference type="GO" id="GO:0008270">
    <property type="term" value="F:zinc ion binding"/>
    <property type="evidence" value="ECO:0007669"/>
    <property type="project" value="InterPro"/>
</dbReference>